<sequence length="140" mass="15779">MKYLITSPPNSHIFLALQSCTSHPVSDDVGEACIHTDREVSFNKVMSGVPEVWKDETKLPHGNWCMIVKFLDGMGGEELFDHDNGFPKRNLVNTWKGSNGLYCVGFARNGLLAISNDAKNVSQDISMRKIIFEWDYNNLI</sequence>
<organism evidence="1">
    <name type="scientific">Salix viminalis</name>
    <name type="common">Common osier</name>
    <name type="synonym">Basket willow</name>
    <dbReference type="NCBI Taxonomy" id="40686"/>
    <lineage>
        <taxon>Eukaryota</taxon>
        <taxon>Viridiplantae</taxon>
        <taxon>Streptophyta</taxon>
        <taxon>Embryophyta</taxon>
        <taxon>Tracheophyta</taxon>
        <taxon>Spermatophyta</taxon>
        <taxon>Magnoliopsida</taxon>
        <taxon>eudicotyledons</taxon>
        <taxon>Gunneridae</taxon>
        <taxon>Pentapetalae</taxon>
        <taxon>rosids</taxon>
        <taxon>fabids</taxon>
        <taxon>Malpighiales</taxon>
        <taxon>Salicaceae</taxon>
        <taxon>Saliceae</taxon>
        <taxon>Salix</taxon>
    </lineage>
</organism>
<name>A0A6N2LUT1_SALVM</name>
<protein>
    <submittedName>
        <fullName evidence="1">Uncharacterized protein</fullName>
    </submittedName>
</protein>
<accession>A0A6N2LUT1</accession>
<gene>
    <name evidence="1" type="ORF">SVIM_LOCUS275836</name>
</gene>
<dbReference type="AlphaFoldDB" id="A0A6N2LUT1"/>
<evidence type="ECO:0000313" key="1">
    <source>
        <dbReference type="EMBL" id="VFU44687.1"/>
    </source>
</evidence>
<reference evidence="1" key="1">
    <citation type="submission" date="2019-03" db="EMBL/GenBank/DDBJ databases">
        <authorList>
            <person name="Mank J."/>
            <person name="Almeida P."/>
        </authorList>
    </citation>
    <scope>NUCLEOTIDE SEQUENCE</scope>
    <source>
        <strain evidence="1">78183</strain>
    </source>
</reference>
<dbReference type="PROSITE" id="PS51257">
    <property type="entry name" value="PROKAR_LIPOPROTEIN"/>
    <property type="match status" value="1"/>
</dbReference>
<dbReference type="EMBL" id="CAADRP010001608">
    <property type="protein sequence ID" value="VFU44687.1"/>
    <property type="molecule type" value="Genomic_DNA"/>
</dbReference>
<proteinExistence type="predicted"/>